<dbReference type="Pfam" id="PF18603">
    <property type="entry name" value="LAL_C2"/>
    <property type="match status" value="1"/>
</dbReference>
<organism evidence="6 7">
    <name type="scientific">Streptomyces albospinus</name>
    <dbReference type="NCBI Taxonomy" id="285515"/>
    <lineage>
        <taxon>Bacteria</taxon>
        <taxon>Bacillati</taxon>
        <taxon>Actinomycetota</taxon>
        <taxon>Actinomycetes</taxon>
        <taxon>Kitasatosporales</taxon>
        <taxon>Streptomycetaceae</taxon>
        <taxon>Streptomyces</taxon>
    </lineage>
</organism>
<evidence type="ECO:0000256" key="4">
    <source>
        <dbReference type="PROSITE-ProRule" id="PRU00409"/>
    </source>
</evidence>
<dbReference type="PROSITE" id="PS50975">
    <property type="entry name" value="ATP_GRASP"/>
    <property type="match status" value="1"/>
</dbReference>
<keyword evidence="3 4" id="KW-0067">ATP-binding</keyword>
<dbReference type="Proteomes" id="UP000654471">
    <property type="component" value="Unassembled WGS sequence"/>
</dbReference>
<dbReference type="PROSITE" id="PS00867">
    <property type="entry name" value="CPSASE_2"/>
    <property type="match status" value="1"/>
</dbReference>
<gene>
    <name evidence="6" type="ORF">GCM10010211_20250</name>
</gene>
<feature type="domain" description="ATP-grasp" evidence="5">
    <location>
        <begin position="114"/>
        <end position="308"/>
    </location>
</feature>
<dbReference type="Pfam" id="PF13535">
    <property type="entry name" value="ATP-grasp_4"/>
    <property type="match status" value="1"/>
</dbReference>
<evidence type="ECO:0000313" key="6">
    <source>
        <dbReference type="EMBL" id="GGU55465.1"/>
    </source>
</evidence>
<dbReference type="Gene3D" id="3.40.50.20">
    <property type="match status" value="1"/>
</dbReference>
<evidence type="ECO:0000313" key="7">
    <source>
        <dbReference type="Proteomes" id="UP000654471"/>
    </source>
</evidence>
<evidence type="ECO:0000256" key="2">
    <source>
        <dbReference type="ARBA" id="ARBA00022741"/>
    </source>
</evidence>
<keyword evidence="1" id="KW-0436">Ligase</keyword>
<dbReference type="PANTHER" id="PTHR43585:SF2">
    <property type="entry name" value="ATP-GRASP ENZYME FSQD"/>
    <property type="match status" value="1"/>
</dbReference>
<dbReference type="InterPro" id="IPR011761">
    <property type="entry name" value="ATP-grasp"/>
</dbReference>
<dbReference type="InterPro" id="IPR052032">
    <property type="entry name" value="ATP-dep_AA_Ligase"/>
</dbReference>
<sequence length="414" mass="43609">MPTILVVSTTDPEAETYRGYCLEAVAARYDVVLITPAAPTWEREFITDFEIADPADAQALATAGQALAERHELAGAVTWTEWYLVQTARLARRLGLPSNSPEVMEAARNKATARTLFARHGVPSAASMTARSLLEAALAAEAIGYPIVLKPAARAGSIGVIRVDRAEELPDGFAFAAAGARDGIESTKVLVEEYLDGPEVSVECVTHHGHTTAVAITRKTLGAEPYFEEVAHSVDAADPLLDQVASVATAAIKALGITDGVSHVEMRLVNGRPRLIEVNARIGGDMIGHLVQLATGVDLARAAADTACGQAPDLTRTRRSAAAIRLLYPSASGTLTHCHLDAGFAARTPWLERVAFQRTVGDTVILPPDGDMFSARAGFLITTGPTADVAQTRADEALGHLTLAIAPQPSTSAA</sequence>
<protein>
    <submittedName>
        <fullName evidence="6">Carboxylase</fullName>
    </submittedName>
</protein>
<dbReference type="PANTHER" id="PTHR43585">
    <property type="entry name" value="FUMIPYRROLE BIOSYNTHESIS PROTEIN C"/>
    <property type="match status" value="1"/>
</dbReference>
<evidence type="ECO:0000259" key="5">
    <source>
        <dbReference type="PROSITE" id="PS50975"/>
    </source>
</evidence>
<dbReference type="EMBL" id="BMRP01000005">
    <property type="protein sequence ID" value="GGU55465.1"/>
    <property type="molecule type" value="Genomic_DNA"/>
</dbReference>
<proteinExistence type="predicted"/>
<dbReference type="InterPro" id="IPR040570">
    <property type="entry name" value="LAL_C2"/>
</dbReference>
<keyword evidence="2 4" id="KW-0547">Nucleotide-binding</keyword>
<comment type="caution">
    <text evidence="6">The sequence shown here is derived from an EMBL/GenBank/DDBJ whole genome shotgun (WGS) entry which is preliminary data.</text>
</comment>
<evidence type="ECO:0000256" key="1">
    <source>
        <dbReference type="ARBA" id="ARBA00022598"/>
    </source>
</evidence>
<accession>A0ABQ2UV33</accession>
<dbReference type="SUPFAM" id="SSF56059">
    <property type="entry name" value="Glutathione synthetase ATP-binding domain-like"/>
    <property type="match status" value="1"/>
</dbReference>
<reference evidence="7" key="1">
    <citation type="journal article" date="2019" name="Int. J. Syst. Evol. Microbiol.">
        <title>The Global Catalogue of Microorganisms (GCM) 10K type strain sequencing project: providing services to taxonomists for standard genome sequencing and annotation.</title>
        <authorList>
            <consortium name="The Broad Institute Genomics Platform"/>
            <consortium name="The Broad Institute Genome Sequencing Center for Infectious Disease"/>
            <person name="Wu L."/>
            <person name="Ma J."/>
        </authorList>
    </citation>
    <scope>NUCLEOTIDE SEQUENCE [LARGE SCALE GENOMIC DNA]</scope>
    <source>
        <strain evidence="7">JCM 3399</strain>
    </source>
</reference>
<evidence type="ECO:0000256" key="3">
    <source>
        <dbReference type="ARBA" id="ARBA00022840"/>
    </source>
</evidence>
<name>A0ABQ2UV33_9ACTN</name>
<dbReference type="SMART" id="SM01209">
    <property type="entry name" value="GARS_A"/>
    <property type="match status" value="1"/>
</dbReference>
<keyword evidence="7" id="KW-1185">Reference proteome</keyword>
<dbReference type="InterPro" id="IPR005479">
    <property type="entry name" value="CPAse_ATP-bd"/>
</dbReference>
<dbReference type="Gene3D" id="3.30.470.20">
    <property type="entry name" value="ATP-grasp fold, B domain"/>
    <property type="match status" value="1"/>
</dbReference>